<feature type="repeat" description="ANK" evidence="3">
    <location>
        <begin position="991"/>
        <end position="1023"/>
    </location>
</feature>
<feature type="repeat" description="ANK" evidence="3">
    <location>
        <begin position="1096"/>
        <end position="1128"/>
    </location>
</feature>
<dbReference type="OrthoDB" id="539213at2759"/>
<dbReference type="PANTHER" id="PTHR24198:SF165">
    <property type="entry name" value="ANKYRIN REPEAT-CONTAINING PROTEIN-RELATED"/>
    <property type="match status" value="1"/>
</dbReference>
<dbReference type="PROSITE" id="PS50297">
    <property type="entry name" value="ANK_REP_REGION"/>
    <property type="match status" value="9"/>
</dbReference>
<name>A0A9P9IZK4_9HYPO</name>
<keyword evidence="2 3" id="KW-0040">ANK repeat</keyword>
<evidence type="ECO:0000313" key="6">
    <source>
        <dbReference type="Proteomes" id="UP000717696"/>
    </source>
</evidence>
<feature type="repeat" description="ANK" evidence="3">
    <location>
        <begin position="460"/>
        <end position="492"/>
    </location>
</feature>
<reference evidence="5" key="1">
    <citation type="journal article" date="2021" name="Nat. Commun.">
        <title>Genetic determinants of endophytism in the Arabidopsis root mycobiome.</title>
        <authorList>
            <person name="Mesny F."/>
            <person name="Miyauchi S."/>
            <person name="Thiergart T."/>
            <person name="Pickel B."/>
            <person name="Atanasova L."/>
            <person name="Karlsson M."/>
            <person name="Huettel B."/>
            <person name="Barry K.W."/>
            <person name="Haridas S."/>
            <person name="Chen C."/>
            <person name="Bauer D."/>
            <person name="Andreopoulos W."/>
            <person name="Pangilinan J."/>
            <person name="LaButti K."/>
            <person name="Riley R."/>
            <person name="Lipzen A."/>
            <person name="Clum A."/>
            <person name="Drula E."/>
            <person name="Henrissat B."/>
            <person name="Kohler A."/>
            <person name="Grigoriev I.V."/>
            <person name="Martin F.M."/>
            <person name="Hacquard S."/>
        </authorList>
    </citation>
    <scope>NUCLEOTIDE SEQUENCE</scope>
    <source>
        <strain evidence="5">MPI-CAGE-AT-0021</strain>
    </source>
</reference>
<feature type="repeat" description="ANK" evidence="3">
    <location>
        <begin position="339"/>
        <end position="371"/>
    </location>
</feature>
<keyword evidence="6" id="KW-1185">Reference proteome</keyword>
<sequence>MPRQPKKAPELWDAQKEHIHAYYINENKTLSETMDLMRKNHDFDATKKEYVSRLASWKMSKNLKKDDWKLVHARNSAQKQTTVLLNDREISLKRLKRASGRYGFIVENSFESAISACSSTRGLEIRTPPVDPTPQASMATIPWFRFQSTHGPHLLSMVDEFNPSLTWFNVYGPQLSCYSQGDLSMRGARSLLAKVLHRPKTDDDTDPTPFILQRLPDVLPRNPNADSCFRSNEPFFLLIQCFIYLSSNNLLIDRDMDRFLTWILESGSAPIFNQFIGQLEVISSPTFEIFLTRLLMSAVHLGNADLVSTLLRHNVDPNCNNSSFVGFYFEMPVTLFINQTLTPLQLAIFRGNDRISRLLIAHRANLDAVSHKMPFSPLELAISVNHGNFPIAEMLITSGADIGRFCALEVTTLGLNGDKEFLKSERTERTLLMKAVEVQNLDITRLLLSRGAPVNEVSCISGTALQIATMKNDPDLLQLLLRSGAKVNIVDELETSARRFLEHQVERWVSAKHDKDEKDFQRRFLSKWLPRSNGIQLWASFSLPIQIAARKNEMRLVQRLLAAGATVTDCPDWERVWKNVPSPPHQSKRWRRYYQLFMKISREWFQSAVHHSAENGSVDLATLLLDRGAEVNSRNASGMTPLQLACGLGYTKHSETAQIRMSLARLLLSRGAEVNSSSNLIEGTTALRAAAERGDEELVALLLARGADINALSSAQGGLTALQAASREAQFAVMKLLIDHGAAFTTDIWQIGLYAASSKGDLSAVEQFLEQDVNVNALSSFGGVPESQSTILQASIKSIPRNMEVTRKLIDAGADVNMVVDGGTALCTAVRLENRDALILLLSHKAEPNLSNSGITPLAIAAANGDKAAVECLIQAGADVNQLSQTPPAAMDHKRFGPDFAATPLWWTWEVLLEKSSHKRDRRGLLRDFLDTGTPLSNLRDVIDLLSAHGADPNGELEMRITLWCACHGPNISLVEMLLKSGANPNMPGWRGEFPIQRAAQSGNKKIVQLLLAAGADFDAPARESDSRTAVECAFFGGNPSENTTEREEVVRILIKAGAQIRDKGVLLARAMECRLFGVASDLMQDGADINCLADGTGTPLHHAVQWHRADLVRLLIDRGADVKALSSPRWYYGSVTALQFAAICGDFNIAKLLIENGADINASQASRHIVGSKGETALQIAADRGNIDIVHLLLENDTEVDMIQQKCKEAAVSAEGWGHHVLARLLRDYDPQRD</sequence>
<proteinExistence type="predicted"/>
<dbReference type="PANTHER" id="PTHR24198">
    <property type="entry name" value="ANKYRIN REPEAT AND PROTEIN KINASE DOMAIN-CONTAINING PROTEIN"/>
    <property type="match status" value="1"/>
</dbReference>
<feature type="repeat" description="ANK" evidence="3">
    <location>
        <begin position="637"/>
        <end position="679"/>
    </location>
</feature>
<dbReference type="SUPFAM" id="SSF48403">
    <property type="entry name" value="Ankyrin repeat"/>
    <property type="match status" value="3"/>
</dbReference>
<dbReference type="InterPro" id="IPR036770">
    <property type="entry name" value="Ankyrin_rpt-contain_sf"/>
</dbReference>
<feature type="repeat" description="ANK" evidence="3">
    <location>
        <begin position="427"/>
        <end position="459"/>
    </location>
</feature>
<dbReference type="PRINTS" id="PR01415">
    <property type="entry name" value="ANKYRIN"/>
</dbReference>
<dbReference type="InterPro" id="IPR002110">
    <property type="entry name" value="Ankyrin_rpt"/>
</dbReference>
<protein>
    <submittedName>
        <fullName evidence="5">Ankyrin repeat-containing domain protein</fullName>
    </submittedName>
</protein>
<dbReference type="Pfam" id="PF12796">
    <property type="entry name" value="Ank_2"/>
    <property type="match status" value="6"/>
</dbReference>
<feature type="repeat" description="ANK" evidence="3">
    <location>
        <begin position="607"/>
        <end position="636"/>
    </location>
</feature>
<dbReference type="Pfam" id="PF14420">
    <property type="entry name" value="Clr5"/>
    <property type="match status" value="1"/>
</dbReference>
<evidence type="ECO:0000256" key="2">
    <source>
        <dbReference type="ARBA" id="ARBA00023043"/>
    </source>
</evidence>
<dbReference type="EMBL" id="JAGMUU010000016">
    <property type="protein sequence ID" value="KAH7136715.1"/>
    <property type="molecule type" value="Genomic_DNA"/>
</dbReference>
<accession>A0A9P9IZK4</accession>
<feature type="repeat" description="ANK" evidence="3">
    <location>
        <begin position="1174"/>
        <end position="1206"/>
    </location>
</feature>
<dbReference type="Proteomes" id="UP000717696">
    <property type="component" value="Unassembled WGS sequence"/>
</dbReference>
<feature type="repeat" description="ANK" evidence="3">
    <location>
        <begin position="1134"/>
        <end position="1166"/>
    </location>
</feature>
<feature type="repeat" description="ANK" evidence="3">
    <location>
        <begin position="682"/>
        <end position="714"/>
    </location>
</feature>
<dbReference type="Pfam" id="PF00023">
    <property type="entry name" value="Ank"/>
    <property type="match status" value="2"/>
</dbReference>
<keyword evidence="1" id="KW-0677">Repeat</keyword>
<evidence type="ECO:0000256" key="1">
    <source>
        <dbReference type="ARBA" id="ARBA00022737"/>
    </source>
</evidence>
<dbReference type="AlphaFoldDB" id="A0A9P9IZK4"/>
<gene>
    <name evidence="5" type="ORF">B0J13DRAFT_677560</name>
</gene>
<evidence type="ECO:0000313" key="5">
    <source>
        <dbReference type="EMBL" id="KAH7136715.1"/>
    </source>
</evidence>
<feature type="domain" description="Clr5" evidence="4">
    <location>
        <begin position="10"/>
        <end position="61"/>
    </location>
</feature>
<feature type="repeat" description="ANK" evidence="3">
    <location>
        <begin position="717"/>
        <end position="742"/>
    </location>
</feature>
<comment type="caution">
    <text evidence="5">The sequence shown here is derived from an EMBL/GenBank/DDBJ whole genome shotgun (WGS) entry which is preliminary data.</text>
</comment>
<evidence type="ECO:0000259" key="4">
    <source>
        <dbReference type="Pfam" id="PF14420"/>
    </source>
</evidence>
<dbReference type="InterPro" id="IPR025676">
    <property type="entry name" value="Clr5_dom"/>
</dbReference>
<dbReference type="PROSITE" id="PS50088">
    <property type="entry name" value="ANK_REPEAT"/>
    <property type="match status" value="12"/>
</dbReference>
<organism evidence="5 6">
    <name type="scientific">Dactylonectria estremocensis</name>
    <dbReference type="NCBI Taxonomy" id="1079267"/>
    <lineage>
        <taxon>Eukaryota</taxon>
        <taxon>Fungi</taxon>
        <taxon>Dikarya</taxon>
        <taxon>Ascomycota</taxon>
        <taxon>Pezizomycotina</taxon>
        <taxon>Sordariomycetes</taxon>
        <taxon>Hypocreomycetidae</taxon>
        <taxon>Hypocreales</taxon>
        <taxon>Nectriaceae</taxon>
        <taxon>Dactylonectria</taxon>
    </lineage>
</organism>
<dbReference type="Gene3D" id="1.25.40.20">
    <property type="entry name" value="Ankyrin repeat-containing domain"/>
    <property type="match status" value="6"/>
</dbReference>
<evidence type="ECO:0000256" key="3">
    <source>
        <dbReference type="PROSITE-ProRule" id="PRU00023"/>
    </source>
</evidence>
<dbReference type="SMART" id="SM00248">
    <property type="entry name" value="ANK"/>
    <property type="match status" value="20"/>
</dbReference>
<feature type="repeat" description="ANK" evidence="3">
    <location>
        <begin position="853"/>
        <end position="885"/>
    </location>
</feature>